<name>A0A427GUE6_STUST</name>
<dbReference type="RefSeq" id="WP_020307377.1">
    <property type="nucleotide sequence ID" value="NZ_BCAJ01000024.1"/>
</dbReference>
<gene>
    <name evidence="1" type="ORF">N7335_21620</name>
</gene>
<organism evidence="1 2">
    <name type="scientific">Stutzerimonas stutzeri</name>
    <name type="common">Pseudomonas stutzeri</name>
    <dbReference type="NCBI Taxonomy" id="316"/>
    <lineage>
        <taxon>Bacteria</taxon>
        <taxon>Pseudomonadati</taxon>
        <taxon>Pseudomonadota</taxon>
        <taxon>Gammaproteobacteria</taxon>
        <taxon>Pseudomonadales</taxon>
        <taxon>Pseudomonadaceae</taxon>
        <taxon>Stutzerimonas</taxon>
    </lineage>
</organism>
<sequence length="173" mass="19029">MNVETLLSEQIKGLKASIDLITDDAAMKDLCASFLADSLTALSAVRVAHPQAIEQINVVALSFANLATCLNAHNVYQIRALKKEKSDRTLLPNAMKEAARGAAQSCANSLWKADEARTIRIGQMAEMVWVKLIDMGYQSALPDKAESIVPWIRPIAEKEYKYAMKGGRPRKTP</sequence>
<reference evidence="1" key="1">
    <citation type="submission" date="2022-09" db="EMBL/GenBank/DDBJ databases">
        <title>Intensive care unit water sources are persistently colonized with multi-drug resistant bacteria and are the site of extensive horizontal gene transfer of antibiotic resistance genes.</title>
        <authorList>
            <person name="Diorio-Toth L."/>
        </authorList>
    </citation>
    <scope>NUCLEOTIDE SEQUENCE</scope>
    <source>
        <strain evidence="1">GD04147</strain>
    </source>
</reference>
<dbReference type="EMBL" id="JAODZE010000039">
    <property type="protein sequence ID" value="MDH0148992.1"/>
    <property type="molecule type" value="Genomic_DNA"/>
</dbReference>
<dbReference type="AlphaFoldDB" id="A0A427GUE6"/>
<proteinExistence type="predicted"/>
<comment type="caution">
    <text evidence="1">The sequence shown here is derived from an EMBL/GenBank/DDBJ whole genome shotgun (WGS) entry which is preliminary data.</text>
</comment>
<evidence type="ECO:0000313" key="2">
    <source>
        <dbReference type="Proteomes" id="UP001158076"/>
    </source>
</evidence>
<dbReference type="Proteomes" id="UP001158076">
    <property type="component" value="Unassembled WGS sequence"/>
</dbReference>
<protein>
    <submittedName>
        <fullName evidence="1">Uncharacterized protein</fullName>
    </submittedName>
</protein>
<evidence type="ECO:0000313" key="1">
    <source>
        <dbReference type="EMBL" id="MDH0148992.1"/>
    </source>
</evidence>
<accession>A0A427GUE6</accession>